<protein>
    <submittedName>
        <fullName evidence="1">Cellulose synthase/poly-beta-1,6-N-acetylglucosamine synthase-like glycosyltransferase/phosphoglycerol transferase MdoB-like AlkP superfamily enzyme</fullName>
    </submittedName>
</protein>
<evidence type="ECO:0000313" key="1">
    <source>
        <dbReference type="EMBL" id="MDR6458136.1"/>
    </source>
</evidence>
<evidence type="ECO:0000313" key="2">
    <source>
        <dbReference type="Proteomes" id="UP001184833"/>
    </source>
</evidence>
<keyword evidence="2" id="KW-1185">Reference proteome</keyword>
<name>A0ACC6J508_9FLAO</name>
<comment type="caution">
    <text evidence="1">The sequence shown here is derived from an EMBL/GenBank/DDBJ whole genome shotgun (WGS) entry which is preliminary data.</text>
</comment>
<organism evidence="1 2">
    <name type="scientific">Chryseobacterium vietnamense</name>
    <dbReference type="NCBI Taxonomy" id="866785"/>
    <lineage>
        <taxon>Bacteria</taxon>
        <taxon>Pseudomonadati</taxon>
        <taxon>Bacteroidota</taxon>
        <taxon>Flavobacteriia</taxon>
        <taxon>Flavobacteriales</taxon>
        <taxon>Weeksellaceae</taxon>
        <taxon>Chryseobacterium group</taxon>
        <taxon>Chryseobacterium</taxon>
    </lineage>
</organism>
<dbReference type="EMBL" id="JAVDQX010000001">
    <property type="protein sequence ID" value="MDR6458136.1"/>
    <property type="molecule type" value="Genomic_DNA"/>
</dbReference>
<proteinExistence type="predicted"/>
<accession>A0ACC6J508</accession>
<dbReference type="Proteomes" id="UP001184833">
    <property type="component" value="Unassembled WGS sequence"/>
</dbReference>
<reference evidence="1" key="1">
    <citation type="submission" date="2023-07" db="EMBL/GenBank/DDBJ databases">
        <title>Sorghum-associated microbial communities from plants grown in Nebraska, USA.</title>
        <authorList>
            <person name="Schachtman D."/>
        </authorList>
    </citation>
    <scope>NUCLEOTIDE SEQUENCE</scope>
    <source>
        <strain evidence="1">DS2329</strain>
    </source>
</reference>
<gene>
    <name evidence="1" type="ORF">J2786_001229</name>
</gene>
<sequence length="1145" mass="130992">MLEFSHIIYEVVIWLFLVYGTAVTLIYGWIGIYALGAVLRYKKENTFTDYSIIAANPNAPVFSVIAPAYNEGMTIVENVRSLLSLYYHNLEIIIVNDGSKDDSIQKLIEAYELESVAYFIQGKIETNAVRGVYKSKNPAFKKLIVVDKENGGKADALNVGVNISSGEYLVCIDVDCILEQDSILKLAKPMLEQTDKKFIACGGVIRLANNCVIENGKVVSVNMPKTLLGRTQALEYIRAFVLGRMAWSRASGLILISGAFGVFDRKIVLACGGYDKNTVGEDMELVVRMRKYMEERNEPYEVLTIPDPLCWTEVPESKDILRKQRNRWMRGTMETLWKHRKMMFNPKYKKLGMISLPYWFFFEFLGPLIEFSGYIIFILFLLLGIINWPFFIILFALVISMGFLYSIYAILVDLVSHQVYTKRKDFLRLIVTAFSEPFYFHPIVVKAGVNGFIDYFKKSHGWGEMTRQGFNQSTQHLPLKERIYAILQAGLKKWGILALAFFALFLIGVTAESLWYHYTFPKFETSAIIGRLFVENILFALQLTFCVGIIYLIINFIKEGWARILGMLTLVIVAVTQYILFLYFSESRNILGADLLYYSKEEMKQILQASGMLNFKNFALLGILITASFVPIWIAGRTALKSIYPGLVIFVFGLAAFFIPSNIMGAKILSSESEFNQNAAKSKWAYFFKSNEENFISDHPELAELLNENEDFTTNAEMINKNFPFWRKENTQDFLGSYINRSEKIPNLVFLVMEGFGHAYTSPKGYIGNFTPYLDSLSNKGLYWENSLSSAGRTFGALPSLTGSLPFGKNGFLEIEKTPENFNLYNILKANGFETGFYYGGHVSFDRYREFLEYSGVDHIVDEASFSSPYRKLPANNGESWGYEDQAVLDKMQQQQKLQNRPYFNIILTLSTHNPFLINNKGYYEKLYNQRLNSGTLTSGQKKWAAAHKDQLISVLNADDALKGFFENYSKRPDFKNTIFVITGDHSMPEITLESKIDRFHVPLLIYSPLLKESKRFHKTVSHFDIAPSILAYYRNNYKINTPSTVTWVGRGFSADSEISKAGIPMMQSKNQLIDFVSEKYYIHDGQLFTLKDMEENAYNDAATMSKINGRFNQYKNMNTQFYSTKKLMPDSVMVNFKKKTKSKF</sequence>